<keyword evidence="5" id="KW-0106">Calcium</keyword>
<feature type="domain" description="CSC1/OSCA1-like 7TM region" evidence="12">
    <location>
        <begin position="359"/>
        <end position="623"/>
    </location>
</feature>
<organism evidence="15 16">
    <name type="scientific">Senna tora</name>
    <dbReference type="NCBI Taxonomy" id="362788"/>
    <lineage>
        <taxon>Eukaryota</taxon>
        <taxon>Viridiplantae</taxon>
        <taxon>Streptophyta</taxon>
        <taxon>Embryophyta</taxon>
        <taxon>Tracheophyta</taxon>
        <taxon>Spermatophyta</taxon>
        <taxon>Magnoliopsida</taxon>
        <taxon>eudicotyledons</taxon>
        <taxon>Gunneridae</taxon>
        <taxon>Pentapetalae</taxon>
        <taxon>rosids</taxon>
        <taxon>fabids</taxon>
        <taxon>Fabales</taxon>
        <taxon>Fabaceae</taxon>
        <taxon>Caesalpinioideae</taxon>
        <taxon>Cassia clade</taxon>
        <taxon>Senna</taxon>
    </lineage>
</organism>
<keyword evidence="8 11" id="KW-0472">Membrane</keyword>
<dbReference type="EMBL" id="JAAIUW010000006">
    <property type="protein sequence ID" value="KAF7828020.1"/>
    <property type="molecule type" value="Genomic_DNA"/>
</dbReference>
<evidence type="ECO:0000313" key="16">
    <source>
        <dbReference type="Proteomes" id="UP000634136"/>
    </source>
</evidence>
<evidence type="ECO:0000313" key="15">
    <source>
        <dbReference type="EMBL" id="KAF7828020.1"/>
    </source>
</evidence>
<comment type="similarity">
    <text evidence="2">Belongs to the CSC1 (TC 1.A.17) family.</text>
</comment>
<feature type="transmembrane region" description="Helical" evidence="11">
    <location>
        <begin position="452"/>
        <end position="478"/>
    </location>
</feature>
<dbReference type="AlphaFoldDB" id="A0A834WLS2"/>
<feature type="transmembrane region" description="Helical" evidence="11">
    <location>
        <begin position="86"/>
        <end position="110"/>
    </location>
</feature>
<comment type="caution">
    <text evidence="15">The sequence shown here is derived from an EMBL/GenBank/DDBJ whole genome shotgun (WGS) entry which is preliminary data.</text>
</comment>
<accession>A0A834WLS2</accession>
<protein>
    <submittedName>
        <fullName evidence="15">CSC1-like protein</fullName>
    </submittedName>
</protein>
<comment type="subcellular location">
    <subcellularLocation>
        <location evidence="1">Membrane</location>
        <topology evidence="1">Multi-pass membrane protein</topology>
    </subcellularLocation>
</comment>
<dbReference type="Pfam" id="PF14703">
    <property type="entry name" value="PHM7_cyt"/>
    <property type="match status" value="1"/>
</dbReference>
<feature type="domain" description="CSC1/OSCA1-like N-terminal transmembrane" evidence="13">
    <location>
        <begin position="5"/>
        <end position="168"/>
    </location>
</feature>
<feature type="transmembrane region" description="Helical" evidence="11">
    <location>
        <begin position="391"/>
        <end position="413"/>
    </location>
</feature>
<feature type="transmembrane region" description="Helical" evidence="11">
    <location>
        <begin position="603"/>
        <end position="624"/>
    </location>
</feature>
<feature type="coiled-coil region" evidence="10">
    <location>
        <begin position="233"/>
        <end position="295"/>
    </location>
</feature>
<evidence type="ECO:0000256" key="6">
    <source>
        <dbReference type="ARBA" id="ARBA00022989"/>
    </source>
</evidence>
<dbReference type="Pfam" id="PF13967">
    <property type="entry name" value="RSN1_TM"/>
    <property type="match status" value="1"/>
</dbReference>
<dbReference type="GO" id="GO:0005227">
    <property type="term" value="F:calcium-activated cation channel activity"/>
    <property type="evidence" value="ECO:0007669"/>
    <property type="project" value="InterPro"/>
</dbReference>
<dbReference type="PANTHER" id="PTHR13018:SF104">
    <property type="entry name" value="ERD (EARLY-RESPONSIVE TO DEHYDRATION STRESS) FAMILY PROTEIN"/>
    <property type="match status" value="1"/>
</dbReference>
<evidence type="ECO:0000256" key="7">
    <source>
        <dbReference type="ARBA" id="ARBA00023065"/>
    </source>
</evidence>
<dbReference type="InterPro" id="IPR045122">
    <property type="entry name" value="Csc1-like"/>
</dbReference>
<keyword evidence="3" id="KW-0813">Transport</keyword>
<evidence type="ECO:0000259" key="14">
    <source>
        <dbReference type="Pfam" id="PF14703"/>
    </source>
</evidence>
<evidence type="ECO:0000256" key="1">
    <source>
        <dbReference type="ARBA" id="ARBA00004141"/>
    </source>
</evidence>
<evidence type="ECO:0000259" key="12">
    <source>
        <dbReference type="Pfam" id="PF02714"/>
    </source>
</evidence>
<gene>
    <name evidence="15" type="ORF">G2W53_019184</name>
</gene>
<dbReference type="PANTHER" id="PTHR13018">
    <property type="entry name" value="PROBABLE MEMBRANE PROTEIN DUF221-RELATED"/>
    <property type="match status" value="1"/>
</dbReference>
<evidence type="ECO:0000256" key="3">
    <source>
        <dbReference type="ARBA" id="ARBA00022448"/>
    </source>
</evidence>
<proteinExistence type="inferred from homology"/>
<evidence type="ECO:0000256" key="8">
    <source>
        <dbReference type="ARBA" id="ARBA00023136"/>
    </source>
</evidence>
<evidence type="ECO:0000256" key="5">
    <source>
        <dbReference type="ARBA" id="ARBA00022837"/>
    </source>
</evidence>
<evidence type="ECO:0000256" key="4">
    <source>
        <dbReference type="ARBA" id="ARBA00022692"/>
    </source>
</evidence>
<dbReference type="InterPro" id="IPR003864">
    <property type="entry name" value="CSC1/OSCA1-like_7TM"/>
</dbReference>
<keyword evidence="16" id="KW-1185">Reference proteome</keyword>
<evidence type="ECO:0000256" key="11">
    <source>
        <dbReference type="SAM" id="Phobius"/>
    </source>
</evidence>
<sequence>MIVSALLTSVGINTALCVLFFTLYSILSKQPSYYEVYVPRLLAEGTSRRRSHFNLERLIPSAGWVAKAWRLSEDEILSLSGLDGVVFMRLITFSLKIFSFAGVIGIFVILPVNCTGDALGEFDVGDLISNSLDVFTISNVKNGSNWLWIHFSAVYIVTVFICFLLYNEYKYITTKRISYFYSSPPQPHQFTILVHSIPTSSRSNISESVTNFFKELYPSTYLSHVVVRRTSKIQSLLNEGKKLGKRIAQLRSDPTQQEYKHRSCFEFFGRKTDLIDHYEKKLEDIEENVRLKQSEASLEGEKETRAAFVSFKSRFAAATAFRLQPSVNPTQWITEQAPEPHDVYWPFFSESFMRRWISKLVVIAVWIVFTILFLIPVVVVQGLTNLSQLEVWFPFLKSILTITFVSQVITGYLPSLILQLFLKMVPPVMEFLSSIQGYISHSDIEKSACDKVLWFTIWNVFFATLFSGSVLTSLSIFLEPKSIPQRLAVAVPAQASFFIAYVVTSGWTSTSSELFRIIPFICSLMRKTCICTDDEFEVPSLRFHSDIPRVLLFGLLGITYFFLAPLILPFLLIYLCLAYIIFRNQFINVYAPKYETAGKFWPTVHNSMIFSLVLMHIIAVGIFALKKVSLASTLMFPLPVITLLFNEYCRKRFLPIFVSYSAESLIKKDREDQNGNTMDEFFDKLVIAYKDPALHPVRNTSNTDSLRSPLLS</sequence>
<feature type="transmembrane region" description="Helical" evidence="11">
    <location>
        <begin position="146"/>
        <end position="166"/>
    </location>
</feature>
<name>A0A834WLS2_9FABA</name>
<evidence type="ECO:0000256" key="9">
    <source>
        <dbReference type="ARBA" id="ARBA00023303"/>
    </source>
</evidence>
<keyword evidence="9" id="KW-0407">Ion channel</keyword>
<evidence type="ECO:0000256" key="2">
    <source>
        <dbReference type="ARBA" id="ARBA00007779"/>
    </source>
</evidence>
<dbReference type="InterPro" id="IPR027815">
    <property type="entry name" value="CSC1/OSCA1-like_cyt"/>
</dbReference>
<reference evidence="15" key="1">
    <citation type="submission" date="2020-09" db="EMBL/GenBank/DDBJ databases">
        <title>Genome-Enabled Discovery of Anthraquinone Biosynthesis in Senna tora.</title>
        <authorList>
            <person name="Kang S.-H."/>
            <person name="Pandey R.P."/>
            <person name="Lee C.-M."/>
            <person name="Sim J.-S."/>
            <person name="Jeong J.-T."/>
            <person name="Choi B.-S."/>
            <person name="Jung M."/>
            <person name="Ginzburg D."/>
            <person name="Zhao K."/>
            <person name="Won S.Y."/>
            <person name="Oh T.-J."/>
            <person name="Yu Y."/>
            <person name="Kim N.-H."/>
            <person name="Lee O.R."/>
            <person name="Lee T.-H."/>
            <person name="Bashyal P."/>
            <person name="Kim T.-S."/>
            <person name="Lee W.-H."/>
            <person name="Kawkins C."/>
            <person name="Kim C.-K."/>
            <person name="Kim J.S."/>
            <person name="Ahn B.O."/>
            <person name="Rhee S.Y."/>
            <person name="Sohng J.K."/>
        </authorList>
    </citation>
    <scope>NUCLEOTIDE SEQUENCE</scope>
    <source>
        <tissue evidence="15">Leaf</tissue>
    </source>
</reference>
<evidence type="ECO:0000259" key="13">
    <source>
        <dbReference type="Pfam" id="PF13967"/>
    </source>
</evidence>
<keyword evidence="7" id="KW-0406">Ion transport</keyword>
<feature type="transmembrane region" description="Helical" evidence="11">
    <location>
        <begin position="6"/>
        <end position="27"/>
    </location>
</feature>
<dbReference type="Proteomes" id="UP000634136">
    <property type="component" value="Unassembled WGS sequence"/>
</dbReference>
<feature type="transmembrane region" description="Helical" evidence="11">
    <location>
        <begin position="360"/>
        <end position="379"/>
    </location>
</feature>
<feature type="transmembrane region" description="Helical" evidence="11">
    <location>
        <begin position="550"/>
        <end position="582"/>
    </location>
</feature>
<dbReference type="InterPro" id="IPR032880">
    <property type="entry name" value="CSC1/OSCA1-like_N"/>
</dbReference>
<feature type="domain" description="CSC1/OSCA1-like cytosolic" evidence="14">
    <location>
        <begin position="189"/>
        <end position="346"/>
    </location>
</feature>
<dbReference type="Pfam" id="PF02714">
    <property type="entry name" value="RSN1_7TM"/>
    <property type="match status" value="1"/>
</dbReference>
<keyword evidence="4 11" id="KW-0812">Transmembrane</keyword>
<dbReference type="GO" id="GO:0005886">
    <property type="term" value="C:plasma membrane"/>
    <property type="evidence" value="ECO:0007669"/>
    <property type="project" value="TreeGrafter"/>
</dbReference>
<evidence type="ECO:0000256" key="10">
    <source>
        <dbReference type="SAM" id="Coils"/>
    </source>
</evidence>
<keyword evidence="6 11" id="KW-1133">Transmembrane helix</keyword>
<keyword evidence="10" id="KW-0175">Coiled coil</keyword>
<dbReference type="OrthoDB" id="1689567at2759"/>